<gene>
    <name evidence="1" type="ORF">COS78_01180</name>
</gene>
<evidence type="ECO:0000313" key="2">
    <source>
        <dbReference type="Proteomes" id="UP000231407"/>
    </source>
</evidence>
<dbReference type="Proteomes" id="UP000231407">
    <property type="component" value="Unassembled WGS sequence"/>
</dbReference>
<organism evidence="1 2">
    <name type="scientific">Candidatus Shapirobacteria bacterium CG06_land_8_20_14_3_00_40_12</name>
    <dbReference type="NCBI Taxonomy" id="1974881"/>
    <lineage>
        <taxon>Bacteria</taxon>
        <taxon>Candidatus Shapironibacteriota</taxon>
    </lineage>
</organism>
<dbReference type="EMBL" id="PEWA01000015">
    <property type="protein sequence ID" value="PIU73657.1"/>
    <property type="molecule type" value="Genomic_DNA"/>
</dbReference>
<proteinExistence type="predicted"/>
<dbReference type="Pfam" id="PF12441">
    <property type="entry name" value="CopG_antitoxin"/>
    <property type="match status" value="1"/>
</dbReference>
<dbReference type="GO" id="GO:0006355">
    <property type="term" value="P:regulation of DNA-templated transcription"/>
    <property type="evidence" value="ECO:0007669"/>
    <property type="project" value="InterPro"/>
</dbReference>
<sequence>MKKFKKIPVFKSEAEESEFWMTHDSTDYVDWSKAKRNVSFVNLKRSTESISIRLPESMLSDLKVIANKKDVPYQSYVKIVLAEAVRKEMAL</sequence>
<name>A0A2M7ASR9_9BACT</name>
<dbReference type="InterPro" id="IPR022148">
    <property type="entry name" value="CopG_antitoxin"/>
</dbReference>
<dbReference type="SUPFAM" id="SSF47598">
    <property type="entry name" value="Ribbon-helix-helix"/>
    <property type="match status" value="1"/>
</dbReference>
<comment type="caution">
    <text evidence="1">The sequence shown here is derived from an EMBL/GenBank/DDBJ whole genome shotgun (WGS) entry which is preliminary data.</text>
</comment>
<evidence type="ECO:0000313" key="1">
    <source>
        <dbReference type="EMBL" id="PIU73657.1"/>
    </source>
</evidence>
<protein>
    <recommendedName>
        <fullName evidence="3">Antitoxin</fullName>
    </recommendedName>
</protein>
<evidence type="ECO:0008006" key="3">
    <source>
        <dbReference type="Google" id="ProtNLM"/>
    </source>
</evidence>
<reference evidence="2" key="1">
    <citation type="submission" date="2017-09" db="EMBL/GenBank/DDBJ databases">
        <title>Depth-based differentiation of microbial function through sediment-hosted aquifers and enrichment of novel symbionts in the deep terrestrial subsurface.</title>
        <authorList>
            <person name="Probst A.J."/>
            <person name="Ladd B."/>
            <person name="Jarett J.K."/>
            <person name="Geller-Mcgrath D.E."/>
            <person name="Sieber C.M.K."/>
            <person name="Emerson J.B."/>
            <person name="Anantharaman K."/>
            <person name="Thomas B.C."/>
            <person name="Malmstrom R."/>
            <person name="Stieglmeier M."/>
            <person name="Klingl A."/>
            <person name="Woyke T."/>
            <person name="Ryan C.M."/>
            <person name="Banfield J.F."/>
        </authorList>
    </citation>
    <scope>NUCLEOTIDE SEQUENCE [LARGE SCALE GENOMIC DNA]</scope>
</reference>
<accession>A0A2M7ASR9</accession>
<dbReference type="AlphaFoldDB" id="A0A2M7ASR9"/>
<dbReference type="InterPro" id="IPR010985">
    <property type="entry name" value="Ribbon_hlx_hlx"/>
</dbReference>